<dbReference type="Pfam" id="PF13489">
    <property type="entry name" value="Methyltransf_23"/>
    <property type="match status" value="1"/>
</dbReference>
<dbReference type="PANTHER" id="PTHR43591:SF24">
    <property type="entry name" value="2-METHOXY-6-POLYPRENYL-1,4-BENZOQUINOL METHYLASE, MITOCHONDRIAL"/>
    <property type="match status" value="1"/>
</dbReference>
<evidence type="ECO:0000313" key="2">
    <source>
        <dbReference type="EMBL" id="KAK7686614.1"/>
    </source>
</evidence>
<dbReference type="SUPFAM" id="SSF53335">
    <property type="entry name" value="S-adenosyl-L-methionine-dependent methyltransferases"/>
    <property type="match status" value="1"/>
</dbReference>
<keyword evidence="3" id="KW-1185">Reference proteome</keyword>
<evidence type="ECO:0000256" key="1">
    <source>
        <dbReference type="SAM" id="MobiDB-lite"/>
    </source>
</evidence>
<accession>A0AAW0G5G1</accession>
<dbReference type="Gene3D" id="3.40.50.150">
    <property type="entry name" value="Vaccinia Virus protein VP39"/>
    <property type="match status" value="1"/>
</dbReference>
<feature type="compositionally biased region" description="Acidic residues" evidence="1">
    <location>
        <begin position="1"/>
        <end position="10"/>
    </location>
</feature>
<gene>
    <name evidence="2" type="ORF">QCA50_010214</name>
</gene>
<name>A0AAW0G5G1_9APHY</name>
<proteinExistence type="predicted"/>
<dbReference type="InterPro" id="IPR029063">
    <property type="entry name" value="SAM-dependent_MTases_sf"/>
</dbReference>
<evidence type="ECO:0008006" key="4">
    <source>
        <dbReference type="Google" id="ProtNLM"/>
    </source>
</evidence>
<feature type="compositionally biased region" description="Polar residues" evidence="1">
    <location>
        <begin position="11"/>
        <end position="38"/>
    </location>
</feature>
<dbReference type="Proteomes" id="UP001385951">
    <property type="component" value="Unassembled WGS sequence"/>
</dbReference>
<comment type="caution">
    <text evidence="2">The sequence shown here is derived from an EMBL/GenBank/DDBJ whole genome shotgun (WGS) entry which is preliminary data.</text>
</comment>
<evidence type="ECO:0000313" key="3">
    <source>
        <dbReference type="Proteomes" id="UP001385951"/>
    </source>
</evidence>
<dbReference type="CDD" id="cd02440">
    <property type="entry name" value="AdoMet_MTases"/>
    <property type="match status" value="1"/>
</dbReference>
<feature type="region of interest" description="Disordered" evidence="1">
    <location>
        <begin position="1"/>
        <end position="44"/>
    </location>
</feature>
<dbReference type="AlphaFoldDB" id="A0AAW0G5G1"/>
<dbReference type="GO" id="GO:0008168">
    <property type="term" value="F:methyltransferase activity"/>
    <property type="evidence" value="ECO:0007669"/>
    <property type="project" value="TreeGrafter"/>
</dbReference>
<protein>
    <recommendedName>
        <fullName evidence="4">S-adenosyl-L-methionine-dependent methyltransferase</fullName>
    </recommendedName>
</protein>
<dbReference type="PANTHER" id="PTHR43591">
    <property type="entry name" value="METHYLTRANSFERASE"/>
    <property type="match status" value="1"/>
</dbReference>
<reference evidence="2 3" key="1">
    <citation type="submission" date="2022-09" db="EMBL/GenBank/DDBJ databases">
        <authorList>
            <person name="Palmer J.M."/>
        </authorList>
    </citation>
    <scope>NUCLEOTIDE SEQUENCE [LARGE SCALE GENOMIC DNA]</scope>
    <source>
        <strain evidence="2 3">DSM 7382</strain>
    </source>
</reference>
<organism evidence="2 3">
    <name type="scientific">Cerrena zonata</name>
    <dbReference type="NCBI Taxonomy" id="2478898"/>
    <lineage>
        <taxon>Eukaryota</taxon>
        <taxon>Fungi</taxon>
        <taxon>Dikarya</taxon>
        <taxon>Basidiomycota</taxon>
        <taxon>Agaricomycotina</taxon>
        <taxon>Agaricomycetes</taxon>
        <taxon>Polyporales</taxon>
        <taxon>Cerrenaceae</taxon>
        <taxon>Cerrena</taxon>
    </lineage>
</organism>
<sequence>MYDDPDDISDTESMSGSSISRFAPSRATSATSDMSMRSPSPEPSVYSVTSLLREAAYRQLHGRHVNSYSDVYSLPADEEELQRLDRQHEMFKRTMGKYPPLLPAVLAERPGIQKAAVDLGCGSGSWILDVARDFPHCNCVAIDLVPMQNLDMPPNCRSEVDDINLGLQHYYETFDVVHARLICTGIKDYAGLVDHMAQTLRPGGLVDLTEYNFVIHDGNRKPIIIPDERMFEMEGPWLPRWMKLAQKAIQHRGGEVDAADHLFGWVMHHGAFTNVHHRQFWYQASPWKRHTDIHSQRENEIAATMREDMLEFLKSGRPLLLGAGIPEDTVNRIEAEARRELIEAHTPLYILIENVYAVRRNN</sequence>
<dbReference type="EMBL" id="JASBNA010000016">
    <property type="protein sequence ID" value="KAK7686614.1"/>
    <property type="molecule type" value="Genomic_DNA"/>
</dbReference>